<dbReference type="GeneID" id="18475850"/>
<dbReference type="InterPro" id="IPR039780">
    <property type="entry name" value="Mot2"/>
</dbReference>
<dbReference type="GO" id="GO:0030014">
    <property type="term" value="C:CCR4-NOT complex"/>
    <property type="evidence" value="ECO:0007669"/>
    <property type="project" value="InterPro"/>
</dbReference>
<dbReference type="HOGENOM" id="CLU_2475159_0_0_1"/>
<accession>I4YF68</accession>
<dbReference type="InParanoid" id="I4YF68"/>
<dbReference type="Pfam" id="PF14570">
    <property type="entry name" value="zf-RING_4"/>
    <property type="match status" value="1"/>
</dbReference>
<dbReference type="STRING" id="671144.I4YF68"/>
<dbReference type="PANTHER" id="PTHR12603:SF0">
    <property type="entry name" value="CCR4-NOT TRANSCRIPTION COMPLEX SUBUNIT 4"/>
    <property type="match status" value="1"/>
</dbReference>
<feature type="non-terminal residue" evidence="1">
    <location>
        <position position="1"/>
    </location>
</feature>
<evidence type="ECO:0000313" key="2">
    <source>
        <dbReference type="Proteomes" id="UP000005242"/>
    </source>
</evidence>
<dbReference type="RefSeq" id="XP_006957154.1">
    <property type="nucleotide sequence ID" value="XM_006957092.1"/>
</dbReference>
<evidence type="ECO:0008006" key="3">
    <source>
        <dbReference type="Google" id="ProtNLM"/>
    </source>
</evidence>
<dbReference type="SUPFAM" id="SSF57850">
    <property type="entry name" value="RING/U-box"/>
    <property type="match status" value="1"/>
</dbReference>
<dbReference type="InterPro" id="IPR013083">
    <property type="entry name" value="Znf_RING/FYVE/PHD"/>
</dbReference>
<proteinExistence type="predicted"/>
<dbReference type="AlphaFoldDB" id="I4YF68"/>
<dbReference type="GO" id="GO:0016567">
    <property type="term" value="P:protein ubiquitination"/>
    <property type="evidence" value="ECO:0007669"/>
    <property type="project" value="TreeGrafter"/>
</dbReference>
<sequence>KICRFCWHHIKENLNRKCPACRREYTNEGAKFQPVAAEDVKRIERQKKSKEKEKKELENLGRTRLADVRVIQRSLAYIVGWPQSFTEE</sequence>
<feature type="non-terminal residue" evidence="1">
    <location>
        <position position="88"/>
    </location>
</feature>
<organism evidence="1 2">
    <name type="scientific">Wallemia mellicola (strain ATCC MYA-4683 / CBS 633.66)</name>
    <name type="common">Wallemia sebi (CBS 633.66)</name>
    <dbReference type="NCBI Taxonomy" id="671144"/>
    <lineage>
        <taxon>Eukaryota</taxon>
        <taxon>Fungi</taxon>
        <taxon>Dikarya</taxon>
        <taxon>Basidiomycota</taxon>
        <taxon>Wallemiomycotina</taxon>
        <taxon>Wallemiomycetes</taxon>
        <taxon>Wallemiales</taxon>
        <taxon>Wallemiaceae</taxon>
        <taxon>Wallemia</taxon>
    </lineage>
</organism>
<gene>
    <name evidence="1" type="ORF">WALSEDRAFT_9653</name>
</gene>
<dbReference type="GO" id="GO:0004842">
    <property type="term" value="F:ubiquitin-protein transferase activity"/>
    <property type="evidence" value="ECO:0007669"/>
    <property type="project" value="InterPro"/>
</dbReference>
<dbReference type="Gene3D" id="3.30.40.10">
    <property type="entry name" value="Zinc/RING finger domain, C3HC4 (zinc finger)"/>
    <property type="match status" value="1"/>
</dbReference>
<protein>
    <recommendedName>
        <fullName evidence="3">RING-type domain-containing protein</fullName>
    </recommendedName>
</protein>
<dbReference type="OrthoDB" id="1923159at2759"/>
<name>I4YF68_WALMC</name>
<keyword evidence="2" id="KW-1185">Reference proteome</keyword>
<dbReference type="Proteomes" id="UP000005242">
    <property type="component" value="Unassembled WGS sequence"/>
</dbReference>
<reference evidence="1 2" key="1">
    <citation type="journal article" date="2012" name="Fungal Genet. Biol.">
        <title>The genome of the xerotolerant mold Wallemia sebi reveals adaptations to osmotic stress and suggests cryptic sexual reproduction.</title>
        <authorList>
            <person name="Padamsee M."/>
            <person name="Kumar T.K.A."/>
            <person name="Riley R."/>
            <person name="Binder M."/>
            <person name="Boyd A."/>
            <person name="Calvo A.M."/>
            <person name="Furukawa K."/>
            <person name="Hesse C."/>
            <person name="Hohmann S."/>
            <person name="James T.Y."/>
            <person name="LaButti K."/>
            <person name="Lapidus A."/>
            <person name="Lindquist E."/>
            <person name="Lucas S."/>
            <person name="Miller K."/>
            <person name="Shantappa S."/>
            <person name="Grigoriev I.V."/>
            <person name="Hibbett D.S."/>
            <person name="McLaughlin D.J."/>
            <person name="Spatafora J.W."/>
            <person name="Aime M.C."/>
        </authorList>
    </citation>
    <scope>NUCLEOTIDE SEQUENCE [LARGE SCALE GENOMIC DNA]</scope>
    <source>
        <strain evidence="2">ATCC MYA-4683 / CBS 633.66</strain>
    </source>
</reference>
<dbReference type="OMA" id="CWHRIRH"/>
<dbReference type="EMBL" id="JH668227">
    <property type="protein sequence ID" value="EIM22610.1"/>
    <property type="molecule type" value="Genomic_DNA"/>
</dbReference>
<dbReference type="KEGG" id="wse:WALSEDRAFT_9653"/>
<evidence type="ECO:0000313" key="1">
    <source>
        <dbReference type="EMBL" id="EIM22610.1"/>
    </source>
</evidence>
<dbReference type="eggNOG" id="KOG2068">
    <property type="taxonomic scope" value="Eukaryota"/>
</dbReference>
<dbReference type="PANTHER" id="PTHR12603">
    <property type="entry name" value="CCR4-NOT TRANSCRIPTION COMPLEX RELATED"/>
    <property type="match status" value="1"/>
</dbReference>